<sequence length="118" mass="13258">MSLHNLSRAIEVVVSETNPRVTARHVIIFLMTAEAGNEGLTQQTIMDFFGDEMPKGSISKVTKRLQKIEGADGEGNVRLGYDLIRWIDDRNAIEGAYGYFLLTEKGKQIYKQVKRLVG</sequence>
<gene>
    <name evidence="1" type="ORF">MO867_20405</name>
</gene>
<reference evidence="1" key="1">
    <citation type="journal article" date="2022" name="Arch. Microbiol.">
        <title>Microbulbifer okhotskensis sp. nov., isolated from a deep bottom sediment of the Okhotsk Sea.</title>
        <authorList>
            <person name="Romanenko L."/>
            <person name="Kurilenko V."/>
            <person name="Otstavnykh N."/>
            <person name="Velansky P."/>
            <person name="Isaeva M."/>
            <person name="Mikhailov V."/>
        </authorList>
    </citation>
    <scope>NUCLEOTIDE SEQUENCE</scope>
    <source>
        <strain evidence="1">OS29</strain>
    </source>
</reference>
<dbReference type="EMBL" id="JALBWM010000177">
    <property type="protein sequence ID" value="MCO1336692.1"/>
    <property type="molecule type" value="Genomic_DNA"/>
</dbReference>
<comment type="caution">
    <text evidence="1">The sequence shown here is derived from an EMBL/GenBank/DDBJ whole genome shotgun (WGS) entry which is preliminary data.</text>
</comment>
<evidence type="ECO:0000313" key="2">
    <source>
        <dbReference type="Proteomes" id="UP001139028"/>
    </source>
</evidence>
<accession>A0A9X2EQU2</accession>
<organism evidence="1 2">
    <name type="scientific">Microbulbifer okhotskensis</name>
    <dbReference type="NCBI Taxonomy" id="2926617"/>
    <lineage>
        <taxon>Bacteria</taxon>
        <taxon>Pseudomonadati</taxon>
        <taxon>Pseudomonadota</taxon>
        <taxon>Gammaproteobacteria</taxon>
        <taxon>Cellvibrionales</taxon>
        <taxon>Microbulbiferaceae</taxon>
        <taxon>Microbulbifer</taxon>
    </lineage>
</organism>
<protein>
    <submittedName>
        <fullName evidence="1">Uncharacterized protein</fullName>
    </submittedName>
</protein>
<dbReference type="RefSeq" id="WP_252472534.1">
    <property type="nucleotide sequence ID" value="NZ_JALBWM010000177.1"/>
</dbReference>
<dbReference type="Proteomes" id="UP001139028">
    <property type="component" value="Unassembled WGS sequence"/>
</dbReference>
<proteinExistence type="predicted"/>
<keyword evidence="2" id="KW-1185">Reference proteome</keyword>
<dbReference type="AlphaFoldDB" id="A0A9X2EQU2"/>
<name>A0A9X2EQU2_9GAMM</name>
<evidence type="ECO:0000313" key="1">
    <source>
        <dbReference type="EMBL" id="MCO1336692.1"/>
    </source>
</evidence>